<dbReference type="EMBL" id="JABBYC010000006">
    <property type="protein sequence ID" value="MBL0885787.1"/>
    <property type="molecule type" value="Genomic_DNA"/>
</dbReference>
<proteinExistence type="predicted"/>
<protein>
    <recommendedName>
        <fullName evidence="1">DUF8094 domain-containing protein</fullName>
    </recommendedName>
</protein>
<sequence length="340" mass="36762">MTHRRLARRASVAVTPLLVVGLLAGCAQELPAPEPPSAAVGAMVTEKQEKTIISRVAESVEKATQERKIDALDARMTGPAKTIRTSQLNVAKKLDSDKQVTKLPMSMQSVTLPSDPQWPRLSMAASTQPKDLTPPVLYAFEQASARSDYKLWAWARLLPGVTLPRFAPTDTGTETVADDDEKTLASSPAKAVAMYADVLSEGKDSKFSGKIEDDDFRDLMRKQESAQKKADGWKKAEGKYSFSAKADKDAGVRSMRTLDGGAIVMGAIDSAQVIQLQDKAEAPPSNGFVTQKALFGDQDVTNVLRTKYLDVVALYVPPAGSEEKVRLVGFEHIAVAATNE</sequence>
<evidence type="ECO:0000259" key="1">
    <source>
        <dbReference type="Pfam" id="PF26366"/>
    </source>
</evidence>
<evidence type="ECO:0000313" key="3">
    <source>
        <dbReference type="Proteomes" id="UP000675409"/>
    </source>
</evidence>
<accession>A0ABS1LHW9</accession>
<organism evidence="2 3">
    <name type="scientific">Myceligenerans indicum</name>
    <dbReference type="NCBI Taxonomy" id="2593663"/>
    <lineage>
        <taxon>Bacteria</taxon>
        <taxon>Bacillati</taxon>
        <taxon>Actinomycetota</taxon>
        <taxon>Actinomycetes</taxon>
        <taxon>Micrococcales</taxon>
        <taxon>Promicromonosporaceae</taxon>
        <taxon>Myceligenerans</taxon>
    </lineage>
</organism>
<dbReference type="Pfam" id="PF26366">
    <property type="entry name" value="DUF8094"/>
    <property type="match status" value="1"/>
</dbReference>
<gene>
    <name evidence="2" type="ORF">HGK34_05780</name>
</gene>
<comment type="caution">
    <text evidence="2">The sequence shown here is derived from an EMBL/GenBank/DDBJ whole genome shotgun (WGS) entry which is preliminary data.</text>
</comment>
<dbReference type="Proteomes" id="UP000675409">
    <property type="component" value="Unassembled WGS sequence"/>
</dbReference>
<dbReference type="PROSITE" id="PS51257">
    <property type="entry name" value="PROKAR_LIPOPROTEIN"/>
    <property type="match status" value="1"/>
</dbReference>
<keyword evidence="3" id="KW-1185">Reference proteome</keyword>
<reference evidence="2 3" key="1">
    <citation type="journal article" date="2021" name="Arch. Microbiol.">
        <title>Myceligenerans indicum sp. nov., an actinobacterium isolated from mangrove sediment of Sundarbans, India.</title>
        <authorList>
            <person name="Asha K."/>
            <person name="Bhadury P."/>
        </authorList>
    </citation>
    <scope>NUCLEOTIDE SEQUENCE [LARGE SCALE GENOMIC DNA]</scope>
    <source>
        <strain evidence="2 3">I2</strain>
    </source>
</reference>
<dbReference type="InterPro" id="IPR058407">
    <property type="entry name" value="DUF8094"/>
</dbReference>
<evidence type="ECO:0000313" key="2">
    <source>
        <dbReference type="EMBL" id="MBL0885787.1"/>
    </source>
</evidence>
<feature type="domain" description="DUF8094" evidence="1">
    <location>
        <begin position="43"/>
        <end position="338"/>
    </location>
</feature>
<name>A0ABS1LHW9_9MICO</name>
<dbReference type="RefSeq" id="WP_201845633.1">
    <property type="nucleotide sequence ID" value="NZ_JABBYC010000006.1"/>
</dbReference>